<keyword evidence="1" id="KW-0812">Transmembrane</keyword>
<proteinExistence type="predicted"/>
<reference evidence="2 3" key="2">
    <citation type="submission" date="2007-09" db="EMBL/GenBank/DDBJ databases">
        <title>Draft genome sequence of Clostridium bolteae (ATCC BAA-613).</title>
        <authorList>
            <person name="Sudarsanam P."/>
            <person name="Ley R."/>
            <person name="Guruge J."/>
            <person name="Turnbaugh P.J."/>
            <person name="Mahowald M."/>
            <person name="Liep D."/>
            <person name="Gordon J."/>
        </authorList>
    </citation>
    <scope>NUCLEOTIDE SEQUENCE [LARGE SCALE GENOMIC DNA]</scope>
    <source>
        <strain evidence="3">ATCC BAA-613 / DSM 15670 / CCUG 46953 / JCM 12243 / WAL 16351</strain>
    </source>
</reference>
<evidence type="ECO:0000313" key="3">
    <source>
        <dbReference type="Proteomes" id="UP000005396"/>
    </source>
</evidence>
<dbReference type="Proteomes" id="UP000005396">
    <property type="component" value="Unassembled WGS sequence"/>
</dbReference>
<dbReference type="EMBL" id="ABCC02000022">
    <property type="protein sequence ID" value="EDP17576.1"/>
    <property type="molecule type" value="Genomic_DNA"/>
</dbReference>
<organism evidence="2 3">
    <name type="scientific">Enterocloster bolteae (strain ATCC BAA-613 / DSM 15670 / CCUG 46953 / JCM 12243 / WAL 16351)</name>
    <name type="common">Clostridium bolteae</name>
    <dbReference type="NCBI Taxonomy" id="411902"/>
    <lineage>
        <taxon>Bacteria</taxon>
        <taxon>Bacillati</taxon>
        <taxon>Bacillota</taxon>
        <taxon>Clostridia</taxon>
        <taxon>Lachnospirales</taxon>
        <taxon>Lachnospiraceae</taxon>
        <taxon>Enterocloster</taxon>
    </lineage>
</organism>
<dbReference type="HOGENOM" id="CLU_2536628_0_0_9"/>
<accession>A8RNB1</accession>
<comment type="caution">
    <text evidence="2">The sequence shown here is derived from an EMBL/GenBank/DDBJ whole genome shotgun (WGS) entry which is preliminary data.</text>
</comment>
<protein>
    <submittedName>
        <fullName evidence="2">Uncharacterized protein</fullName>
    </submittedName>
</protein>
<name>A8RNB1_ENTBW</name>
<dbReference type="AlphaFoldDB" id="A8RNB1"/>
<feature type="transmembrane region" description="Helical" evidence="1">
    <location>
        <begin position="21"/>
        <end position="43"/>
    </location>
</feature>
<reference evidence="2 3" key="1">
    <citation type="submission" date="2007-08" db="EMBL/GenBank/DDBJ databases">
        <authorList>
            <person name="Fulton L."/>
            <person name="Clifton S."/>
            <person name="Fulton B."/>
            <person name="Xu J."/>
            <person name="Minx P."/>
            <person name="Pepin K.H."/>
            <person name="Johnson M."/>
            <person name="Thiruvilangam P."/>
            <person name="Bhonagiri V."/>
            <person name="Nash W.E."/>
            <person name="Mardis E.R."/>
            <person name="Wilson R.K."/>
        </authorList>
    </citation>
    <scope>NUCLEOTIDE SEQUENCE [LARGE SCALE GENOMIC DNA]</scope>
    <source>
        <strain evidence="3">ATCC BAA-613 / DSM 15670 / CCUG 46953 / JCM 12243 / WAL 16351</strain>
    </source>
</reference>
<gene>
    <name evidence="2" type="ORF">CLOBOL_02153</name>
</gene>
<dbReference type="PaxDb" id="411902-CLOBOL_02153"/>
<evidence type="ECO:0000313" key="2">
    <source>
        <dbReference type="EMBL" id="EDP17576.1"/>
    </source>
</evidence>
<sequence>MAIQLEKKISHPHIHEQEKQGVIPACFCSVIHIGAGFLYQWILPIVIGNSVVIQIAVMKPLRLYSPNAFPTVSLVLGLLAPPF</sequence>
<keyword evidence="1" id="KW-1133">Transmembrane helix</keyword>
<evidence type="ECO:0000256" key="1">
    <source>
        <dbReference type="SAM" id="Phobius"/>
    </source>
</evidence>
<keyword evidence="1" id="KW-0472">Membrane</keyword>